<keyword evidence="2" id="KW-0732">Signal</keyword>
<comment type="caution">
    <text evidence="5">The sequence shown here is derived from an EMBL/GenBank/DDBJ whole genome shotgun (WGS) entry which is preliminary data.</text>
</comment>
<organism evidence="5 6">
    <name type="scientific">Bacteroides cellulosilyticus</name>
    <dbReference type="NCBI Taxonomy" id="246787"/>
    <lineage>
        <taxon>Bacteria</taxon>
        <taxon>Pseudomonadati</taxon>
        <taxon>Bacteroidota</taxon>
        <taxon>Bacteroidia</taxon>
        <taxon>Bacteroidales</taxon>
        <taxon>Bacteroidaceae</taxon>
        <taxon>Bacteroides</taxon>
    </lineage>
</organism>
<comment type="similarity">
    <text evidence="1">Belongs to the glycosyl hydrolase 3 family.</text>
</comment>
<keyword evidence="3 5" id="KW-0378">Hydrolase</keyword>
<name>A0A5M6ADL5_9BACE</name>
<dbReference type="Gene3D" id="3.20.20.300">
    <property type="entry name" value="Glycoside hydrolase, family 3, N-terminal domain"/>
    <property type="match status" value="1"/>
</dbReference>
<dbReference type="InterPro" id="IPR054850">
    <property type="entry name" value="Xylosidase_Xyl3A"/>
</dbReference>
<dbReference type="Pfam" id="PF00933">
    <property type="entry name" value="Glyco_hydro_3"/>
    <property type="match status" value="1"/>
</dbReference>
<dbReference type="GO" id="GO:0031222">
    <property type="term" value="P:arabinan catabolic process"/>
    <property type="evidence" value="ECO:0007669"/>
    <property type="project" value="TreeGrafter"/>
</dbReference>
<dbReference type="GO" id="GO:0009044">
    <property type="term" value="F:xylan 1,4-beta-xylosidase activity"/>
    <property type="evidence" value="ECO:0007669"/>
    <property type="project" value="InterPro"/>
</dbReference>
<dbReference type="Proteomes" id="UP000325055">
    <property type="component" value="Unassembled WGS sequence"/>
</dbReference>
<accession>A0A5M6ADL5</accession>
<dbReference type="SUPFAM" id="SSF52279">
    <property type="entry name" value="Beta-D-glucan exohydrolase, C-terminal domain"/>
    <property type="match status" value="1"/>
</dbReference>
<dbReference type="GO" id="GO:0046556">
    <property type="term" value="F:alpha-L-arabinofuranosidase activity"/>
    <property type="evidence" value="ECO:0007669"/>
    <property type="project" value="TreeGrafter"/>
</dbReference>
<sequence>MKKVLVTCGLLFSLSGWGQTLPYQNPELSPAERAKDLVKRLTLEEKALLMCDDSEAIPRLGIKKFNWWSEALHGVANQGNVTVFPEPVGMAASFNDKLVFEIFNAVSDEMRAKHNERVRNGLEDVRFHSLSVWTPNVNIFRDPRWGRGQETYGEDPYLTSQMGIAVVKGLQGPENEKYRKLLACAKHYAVHSGPEWSRHTANLNNVSPRDLWETYLPAFKALVQKADVREVMCAYQRLDDDPCCGNTRLLQQILRDEWGFKYLVVSDCGAIADFWTSHKSSSDAVHAAVKGTMAGTDVECGYGYAYQKLPEAVSRGLITEEEVDKHVLRLMEGRFELGEMDDPSLVNWTKIPMSVVNCKAHKDLSLNMSRQTMTLLQNKNNVLPLSKSIRKIAVIGPNADDKPMLWGNYNGTPNQTITILDGFKSKLKKNQIVYMKGCDLVNDQTLESYLDQCSIDGKPGIKATFWNNPERQGEPVSSLRTTQPINVTTYGLHTFGPGVNLEKFSAKYETVLTPKESGEILLNLEGCSYFELLVNGKSMTKHRTWRTTDTRTMLQVEKGKEYKIEILYAQVENWAANLKFNLGKEFPINYSESISKLKGIDVVVFVGGISPQLEGEEMPVNIPGFKGGDRTDIELPAVQRNFLKALKDAGKQVVFVNCSGSSMALLPETESCDAILQAWYGGELGGYAVADVLFGDYNPSGKLPVTFYKSTKQLPDYEDYSMKGRTYRYMSDPLFPFGFGLSYTDFAVGTASCNKTQLHTDESLTLTVPVSNTGKRSGTEVVQVYIRKTDDADGPLKSLKAYARVELAAGAKQDVKIELPSESFECFDPSTNTMRVAPGEYELFYGTSSAARDLQSVKVTLRDSNELNADNNLGADYADYTDFFL</sequence>
<dbReference type="PANTHER" id="PTHR42721">
    <property type="entry name" value="SUGAR HYDROLASE-RELATED"/>
    <property type="match status" value="1"/>
</dbReference>
<dbReference type="Gene3D" id="3.40.50.1700">
    <property type="entry name" value="Glycoside hydrolase family 3 C-terminal domain"/>
    <property type="match status" value="2"/>
</dbReference>
<dbReference type="InterPro" id="IPR037524">
    <property type="entry name" value="PA14/GLEYA"/>
</dbReference>
<dbReference type="GO" id="GO:0045493">
    <property type="term" value="P:xylan catabolic process"/>
    <property type="evidence" value="ECO:0007669"/>
    <property type="project" value="InterPro"/>
</dbReference>
<dbReference type="SUPFAM" id="SSF56988">
    <property type="entry name" value="Anthrax protective antigen"/>
    <property type="match status" value="1"/>
</dbReference>
<dbReference type="InterPro" id="IPR026891">
    <property type="entry name" value="Fn3-like"/>
</dbReference>
<dbReference type="PRINTS" id="PR00133">
    <property type="entry name" value="GLHYDRLASE3"/>
</dbReference>
<evidence type="ECO:0000313" key="6">
    <source>
        <dbReference type="Proteomes" id="UP000325055"/>
    </source>
</evidence>
<evidence type="ECO:0000256" key="1">
    <source>
        <dbReference type="ARBA" id="ARBA00005336"/>
    </source>
</evidence>
<dbReference type="NCBIfam" id="NF041776">
    <property type="entry name" value="xylosidase_Xyl3A"/>
    <property type="match status" value="1"/>
</dbReference>
<dbReference type="Pfam" id="PF07691">
    <property type="entry name" value="PA14"/>
    <property type="match status" value="1"/>
</dbReference>
<dbReference type="InterPro" id="IPR001764">
    <property type="entry name" value="Glyco_hydro_3_N"/>
</dbReference>
<feature type="domain" description="PA14" evidence="4">
    <location>
        <begin position="456"/>
        <end position="598"/>
    </location>
</feature>
<dbReference type="InterPro" id="IPR017853">
    <property type="entry name" value="GH"/>
</dbReference>
<dbReference type="InterPro" id="IPR036962">
    <property type="entry name" value="Glyco_hydro_3_N_sf"/>
</dbReference>
<protein>
    <submittedName>
        <fullName evidence="5">Glycoside hydrolase family 3 protein</fullName>
    </submittedName>
</protein>
<gene>
    <name evidence="5" type="ORF">F2Y86_02330</name>
</gene>
<dbReference type="SMART" id="SM01217">
    <property type="entry name" value="Fn3_like"/>
    <property type="match status" value="1"/>
</dbReference>
<dbReference type="EMBL" id="VVYW01000002">
    <property type="protein sequence ID" value="KAA5410745.1"/>
    <property type="molecule type" value="Genomic_DNA"/>
</dbReference>
<dbReference type="Pfam" id="PF14310">
    <property type="entry name" value="Fn3-like"/>
    <property type="match status" value="1"/>
</dbReference>
<dbReference type="Pfam" id="PF01915">
    <property type="entry name" value="Glyco_hydro_3_C"/>
    <property type="match status" value="1"/>
</dbReference>
<reference evidence="5 6" key="1">
    <citation type="journal article" date="2019" name="Nat. Med.">
        <title>A library of human gut bacterial isolates paired with longitudinal multiomics data enables mechanistic microbiome research.</title>
        <authorList>
            <person name="Poyet M."/>
            <person name="Groussin M."/>
            <person name="Gibbons S.M."/>
            <person name="Avila-Pacheco J."/>
            <person name="Jiang X."/>
            <person name="Kearney S.M."/>
            <person name="Perrotta A.R."/>
            <person name="Berdy B."/>
            <person name="Zhao S."/>
            <person name="Lieberman T.D."/>
            <person name="Swanson P.K."/>
            <person name="Smith M."/>
            <person name="Roesemann S."/>
            <person name="Alexander J.E."/>
            <person name="Rich S.A."/>
            <person name="Livny J."/>
            <person name="Vlamakis H."/>
            <person name="Clish C."/>
            <person name="Bullock K."/>
            <person name="Deik A."/>
            <person name="Scott J."/>
            <person name="Pierce K.A."/>
            <person name="Xavier R.J."/>
            <person name="Alm E.J."/>
        </authorList>
    </citation>
    <scope>NUCLEOTIDE SEQUENCE [LARGE SCALE GENOMIC DNA]</scope>
    <source>
        <strain evidence="5 6">BIOML-A7</strain>
    </source>
</reference>
<dbReference type="SUPFAM" id="SSF51445">
    <property type="entry name" value="(Trans)glycosidases"/>
    <property type="match status" value="1"/>
</dbReference>
<evidence type="ECO:0000256" key="2">
    <source>
        <dbReference type="ARBA" id="ARBA00022729"/>
    </source>
</evidence>
<dbReference type="InterPro" id="IPR011658">
    <property type="entry name" value="PA14_dom"/>
</dbReference>
<dbReference type="PANTHER" id="PTHR42721:SF3">
    <property type="entry name" value="BETA-D-XYLOSIDASE 5-RELATED"/>
    <property type="match status" value="1"/>
</dbReference>
<evidence type="ECO:0000256" key="3">
    <source>
        <dbReference type="ARBA" id="ARBA00022801"/>
    </source>
</evidence>
<dbReference type="SMART" id="SM00758">
    <property type="entry name" value="PA14"/>
    <property type="match status" value="1"/>
</dbReference>
<proteinExistence type="inferred from homology"/>
<evidence type="ECO:0000259" key="4">
    <source>
        <dbReference type="PROSITE" id="PS51820"/>
    </source>
</evidence>
<dbReference type="InterPro" id="IPR044993">
    <property type="entry name" value="BXL"/>
</dbReference>
<dbReference type="InterPro" id="IPR036881">
    <property type="entry name" value="Glyco_hydro_3_C_sf"/>
</dbReference>
<dbReference type="Gene3D" id="2.60.40.10">
    <property type="entry name" value="Immunoglobulins"/>
    <property type="match status" value="1"/>
</dbReference>
<dbReference type="InterPro" id="IPR002772">
    <property type="entry name" value="Glyco_hydro_3_C"/>
</dbReference>
<dbReference type="RefSeq" id="WP_149949313.1">
    <property type="nucleotide sequence ID" value="NZ_RCXI01000002.1"/>
</dbReference>
<dbReference type="PROSITE" id="PS51820">
    <property type="entry name" value="PA14"/>
    <property type="match status" value="1"/>
</dbReference>
<dbReference type="InterPro" id="IPR013783">
    <property type="entry name" value="Ig-like_fold"/>
</dbReference>
<dbReference type="AlphaFoldDB" id="A0A5M6ADL5"/>
<evidence type="ECO:0000313" key="5">
    <source>
        <dbReference type="EMBL" id="KAA5410745.1"/>
    </source>
</evidence>